<name>A0A809S298_9BACT</name>
<dbReference type="Gene3D" id="3.40.50.300">
    <property type="entry name" value="P-loop containing nucleotide triphosphate hydrolases"/>
    <property type="match status" value="1"/>
</dbReference>
<proteinExistence type="predicted"/>
<gene>
    <name evidence="1" type="ORF">NPRO_02010</name>
</gene>
<dbReference type="Proteomes" id="UP000662873">
    <property type="component" value="Chromosome"/>
</dbReference>
<dbReference type="EMBL" id="AP021858">
    <property type="protein sequence ID" value="BBO22606.1"/>
    <property type="molecule type" value="Genomic_DNA"/>
</dbReference>
<protein>
    <recommendedName>
        <fullName evidence="3">Chromosomal replication initiator protein DnaA</fullName>
    </recommendedName>
</protein>
<organism evidence="1 2">
    <name type="scientific">Candidatus Nitrosymbiomonas proteolyticus</name>
    <dbReference type="NCBI Taxonomy" id="2608984"/>
    <lineage>
        <taxon>Bacteria</taxon>
        <taxon>Bacillati</taxon>
        <taxon>Armatimonadota</taxon>
        <taxon>Armatimonadota incertae sedis</taxon>
        <taxon>Candidatus Nitrosymbiomonas</taxon>
    </lineage>
</organism>
<dbReference type="KEGG" id="npy:NPRO_02010"/>
<dbReference type="InterPro" id="IPR027417">
    <property type="entry name" value="P-loop_NTPase"/>
</dbReference>
<dbReference type="SUPFAM" id="SSF52540">
    <property type="entry name" value="P-loop containing nucleoside triphosphate hydrolases"/>
    <property type="match status" value="1"/>
</dbReference>
<dbReference type="AlphaFoldDB" id="A0A809S298"/>
<reference evidence="1" key="1">
    <citation type="journal article" name="DNA Res.">
        <title>The physiological potential of anammox bacteria as revealed by their core genome structure.</title>
        <authorList>
            <person name="Okubo T."/>
            <person name="Toyoda A."/>
            <person name="Fukuhara K."/>
            <person name="Uchiyama I."/>
            <person name="Harigaya Y."/>
            <person name="Kuroiwa M."/>
            <person name="Suzuki T."/>
            <person name="Murakami Y."/>
            <person name="Suwa Y."/>
            <person name="Takami H."/>
        </authorList>
    </citation>
    <scope>NUCLEOTIDE SEQUENCE</scope>
    <source>
        <strain evidence="1">317325-2</strain>
    </source>
</reference>
<accession>A0A809S298</accession>
<evidence type="ECO:0000313" key="1">
    <source>
        <dbReference type="EMBL" id="BBO22606.1"/>
    </source>
</evidence>
<sequence>MGRQFSALGTRSATWATAWDDGLDEVRFPGSQLPEDGQSFASFAVVRTNVQAVETAMLFANGIATNAVIAGPSGWGKSHLIEAATELLTTQCREVARVMPAAEWMAGGCKPMSEALVLDHVQDALRGPKAKLMLRMALERRMRSRRRTLLVATVQDDARSLRALLPQSREWCIGLLSEPTIHDRATVLEHVARTLGLRISKRLIGILATVLTGTGRSLVGVSKRLLLESADWTQREGELRALGLLGPYLTDNPNWDLRDLIHEVCYATESVASPGKNTRDFAIHVMLRVAQIPESQVAGYFHASPASVYARASRLHKHIAECPECLHVHDDLVGRVLDRAADSYIAR</sequence>
<evidence type="ECO:0000313" key="2">
    <source>
        <dbReference type="Proteomes" id="UP000662873"/>
    </source>
</evidence>
<evidence type="ECO:0008006" key="3">
    <source>
        <dbReference type="Google" id="ProtNLM"/>
    </source>
</evidence>